<evidence type="ECO:0000313" key="2">
    <source>
        <dbReference type="Proteomes" id="UP000242818"/>
    </source>
</evidence>
<name>A0A1C4F871_9BACT</name>
<sequence length="68" mass="7707">MLRVELLEALRNLVTNALFKKFVSSGYQSISRQLYIDLEQVVVCSVTVCILAAMPGLLTTHKQWILLQ</sequence>
<dbReference type="AlphaFoldDB" id="A0A1C4F871"/>
<gene>
    <name evidence="1" type="ORF">GA0116948_11289</name>
</gene>
<dbReference type="EMBL" id="FMAR01000012">
    <property type="protein sequence ID" value="SCC52016.1"/>
    <property type="molecule type" value="Genomic_DNA"/>
</dbReference>
<protein>
    <submittedName>
        <fullName evidence="1">Uncharacterized protein</fullName>
    </submittedName>
</protein>
<proteinExistence type="predicted"/>
<keyword evidence="2" id="KW-1185">Reference proteome</keyword>
<evidence type="ECO:0000313" key="1">
    <source>
        <dbReference type="EMBL" id="SCC52016.1"/>
    </source>
</evidence>
<reference evidence="1 2" key="1">
    <citation type="submission" date="2016-08" db="EMBL/GenBank/DDBJ databases">
        <authorList>
            <person name="Seilhamer J.J."/>
        </authorList>
    </citation>
    <scope>NUCLEOTIDE SEQUENCE [LARGE SCALE GENOMIC DNA]</scope>
    <source>
        <strain evidence="1 2">A37T2</strain>
    </source>
</reference>
<dbReference type="Proteomes" id="UP000242818">
    <property type="component" value="Unassembled WGS sequence"/>
</dbReference>
<organism evidence="1 2">
    <name type="scientific">Chitinophaga costaii</name>
    <dbReference type="NCBI Taxonomy" id="1335309"/>
    <lineage>
        <taxon>Bacteria</taxon>
        <taxon>Pseudomonadati</taxon>
        <taxon>Bacteroidota</taxon>
        <taxon>Chitinophagia</taxon>
        <taxon>Chitinophagales</taxon>
        <taxon>Chitinophagaceae</taxon>
        <taxon>Chitinophaga</taxon>
    </lineage>
</organism>
<accession>A0A1C4F871</accession>